<dbReference type="NCBIfam" id="NF001140">
    <property type="entry name" value="PRK00147.1"/>
    <property type="match status" value="1"/>
</dbReference>
<dbReference type="Gene3D" id="3.40.1780.10">
    <property type="entry name" value="QueA-like"/>
    <property type="match status" value="1"/>
</dbReference>
<dbReference type="Pfam" id="PF02547">
    <property type="entry name" value="Queuosine_synth"/>
    <property type="match status" value="1"/>
</dbReference>
<accession>K2FES7</accession>
<evidence type="ECO:0000256" key="3">
    <source>
        <dbReference type="ARBA" id="ARBA00022691"/>
    </source>
</evidence>
<dbReference type="InterPro" id="IPR036100">
    <property type="entry name" value="QueA_sf"/>
</dbReference>
<keyword evidence="3" id="KW-0949">S-adenosyl-L-methionine</keyword>
<evidence type="ECO:0000256" key="4">
    <source>
        <dbReference type="ARBA" id="ARBA00022785"/>
    </source>
</evidence>
<keyword evidence="1" id="KW-0963">Cytoplasm</keyword>
<dbReference type="GO" id="GO:0008616">
    <property type="term" value="P:tRNA queuosine(34) biosynthetic process"/>
    <property type="evidence" value="ECO:0007669"/>
    <property type="project" value="UniProtKB-KW"/>
</dbReference>
<keyword evidence="4" id="KW-0671">Queuosine biosynthesis</keyword>
<protein>
    <recommendedName>
        <fullName evidence="6">S-adenosylmethionine:tRNA ribosyltransferase-isomerase</fullName>
    </recommendedName>
</protein>
<organism evidence="5">
    <name type="scientific">uncultured bacterium</name>
    <name type="common">gcode 4</name>
    <dbReference type="NCBI Taxonomy" id="1234023"/>
    <lineage>
        <taxon>Bacteria</taxon>
        <taxon>environmental samples</taxon>
    </lineage>
</organism>
<sequence length="348" mass="41889">MKTSDFNYDLDSSKIAQFPFSPRDHSKLLYIERKTDEKKDLKFFQILDLLWSDDVLVFNETKVIKARLKWYTILKDWRKKEVEIFLLSQKSLNSWECAVFPGERLKPGKVVKFDFEDTDSKLEWTIKEITYSWRIIEFNILWADFLSEIDKIWSIPLPPYIESSNQTPEQYNTVLAKYEWSAAAPTAWLHFTQELLDKLIAKWVKVEKILLHIWLWTFKTITSENVEDHEIHHEYIEISEETAENLNRYKKSGKNIIAVWTTVVRTLESMTWEDLELHSWGKDTNIFIYPWYKFRFVDSMITNFHLPQSSLLMLVSAFYDRKKMIGLYEYAQSSDYRFFSFWDAMFLR</sequence>
<comment type="caution">
    <text evidence="5">The sequence shown here is derived from an EMBL/GenBank/DDBJ whole genome shotgun (WGS) entry which is preliminary data.</text>
</comment>
<dbReference type="Gene3D" id="2.40.10.240">
    <property type="entry name" value="QueA-like"/>
    <property type="match status" value="1"/>
</dbReference>
<dbReference type="SUPFAM" id="SSF111337">
    <property type="entry name" value="QueA-like"/>
    <property type="match status" value="1"/>
</dbReference>
<gene>
    <name evidence="5" type="ORF">ACD_2C00116G0004</name>
</gene>
<dbReference type="InterPro" id="IPR003699">
    <property type="entry name" value="QueA"/>
</dbReference>
<dbReference type="GO" id="GO:0051075">
    <property type="term" value="F:S-adenosylmethionine:tRNA ribosyltransferase-isomerase activity"/>
    <property type="evidence" value="ECO:0007669"/>
    <property type="project" value="TreeGrafter"/>
</dbReference>
<dbReference type="AlphaFoldDB" id="K2FES7"/>
<proteinExistence type="predicted"/>
<evidence type="ECO:0000256" key="2">
    <source>
        <dbReference type="ARBA" id="ARBA00022679"/>
    </source>
</evidence>
<name>K2FES7_9BACT</name>
<dbReference type="EMBL" id="AMFJ01000116">
    <property type="protein sequence ID" value="EKE29706.1"/>
    <property type="molecule type" value="Genomic_DNA"/>
</dbReference>
<dbReference type="InterPro" id="IPR042118">
    <property type="entry name" value="QueA_dom1"/>
</dbReference>
<dbReference type="InterPro" id="IPR042119">
    <property type="entry name" value="QueA_dom2"/>
</dbReference>
<evidence type="ECO:0000256" key="1">
    <source>
        <dbReference type="ARBA" id="ARBA00022490"/>
    </source>
</evidence>
<dbReference type="NCBIfam" id="TIGR00113">
    <property type="entry name" value="queA"/>
    <property type="match status" value="1"/>
</dbReference>
<evidence type="ECO:0008006" key="6">
    <source>
        <dbReference type="Google" id="ProtNLM"/>
    </source>
</evidence>
<dbReference type="PANTHER" id="PTHR30307">
    <property type="entry name" value="S-ADENOSYLMETHIONINE:TRNA RIBOSYLTRANSFERASE-ISOMERASE"/>
    <property type="match status" value="1"/>
</dbReference>
<dbReference type="PANTHER" id="PTHR30307:SF0">
    <property type="entry name" value="S-ADENOSYLMETHIONINE:TRNA RIBOSYLTRANSFERASE-ISOMERASE"/>
    <property type="match status" value="1"/>
</dbReference>
<reference evidence="5" key="1">
    <citation type="journal article" date="2012" name="Science">
        <title>Fermentation, hydrogen, and sulfur metabolism in multiple uncultivated bacterial phyla.</title>
        <authorList>
            <person name="Wrighton K.C."/>
            <person name="Thomas B.C."/>
            <person name="Sharon I."/>
            <person name="Miller C.S."/>
            <person name="Castelle C.J."/>
            <person name="VerBerkmoes N.C."/>
            <person name="Wilkins M.J."/>
            <person name="Hettich R.L."/>
            <person name="Lipton M.S."/>
            <person name="Williams K.H."/>
            <person name="Long P.E."/>
            <person name="Banfield J.F."/>
        </authorList>
    </citation>
    <scope>NUCLEOTIDE SEQUENCE [LARGE SCALE GENOMIC DNA]</scope>
</reference>
<keyword evidence="2" id="KW-0808">Transferase</keyword>
<evidence type="ECO:0000313" key="5">
    <source>
        <dbReference type="EMBL" id="EKE29706.1"/>
    </source>
</evidence>